<protein>
    <submittedName>
        <fullName evidence="6">Iron complex transport system substrate-binding protein</fullName>
    </submittedName>
</protein>
<evidence type="ECO:0000256" key="1">
    <source>
        <dbReference type="ARBA" id="ARBA00004196"/>
    </source>
</evidence>
<dbReference type="RefSeq" id="WP_130289960.1">
    <property type="nucleotide sequence ID" value="NZ_SHKL01000001.1"/>
</dbReference>
<sequence length="341" mass="35664">MHDNYANRTRSLPVRLVLALAVLVLGGGVLAACGSGSDPAAGGGAAGGAPVTVAHKYGQTQVPAAPQRVVSLGYTDQDALLALGVVPVAIREFTGEQPSATWPWAQNRLGGAQPQVLPVGEVSVEQLAALRPDLIVGISAGLTQAQYDTYSRIAPTVAAPNGFVDYGTPWQDATRLTGQAVGKAAEADTLVTDLETRIAATKAQFPQLNGKTVAGVLPSTASQAEFFVWGPQDLRARFFAGLGMRGVPAFDQNAGDKFYGTFSSEQLGRLDEADVVALITNTDEQRTTFQAQPGYAALQAVRENRVVTFDEKEAAALTFSSVLSLPSVLDTVPQKLATAVQ</sequence>
<dbReference type="Pfam" id="PF01497">
    <property type="entry name" value="Peripla_BP_2"/>
    <property type="match status" value="1"/>
</dbReference>
<evidence type="ECO:0000259" key="5">
    <source>
        <dbReference type="PROSITE" id="PS50983"/>
    </source>
</evidence>
<name>A0A4Q7UUS8_PSEST</name>
<evidence type="ECO:0000256" key="3">
    <source>
        <dbReference type="ARBA" id="ARBA00022448"/>
    </source>
</evidence>
<evidence type="ECO:0000256" key="4">
    <source>
        <dbReference type="ARBA" id="ARBA00022729"/>
    </source>
</evidence>
<dbReference type="PANTHER" id="PTHR30532">
    <property type="entry name" value="IRON III DICITRATE-BINDING PERIPLASMIC PROTEIN"/>
    <property type="match status" value="1"/>
</dbReference>
<dbReference type="PANTHER" id="PTHR30532:SF24">
    <property type="entry name" value="FERRIC ENTEROBACTIN-BINDING PERIPLASMIC PROTEIN FEPB"/>
    <property type="match status" value="1"/>
</dbReference>
<comment type="subcellular location">
    <subcellularLocation>
        <location evidence="1">Cell envelope</location>
    </subcellularLocation>
</comment>
<keyword evidence="3" id="KW-0813">Transport</keyword>
<dbReference type="GO" id="GO:1901678">
    <property type="term" value="P:iron coordination entity transport"/>
    <property type="evidence" value="ECO:0007669"/>
    <property type="project" value="UniProtKB-ARBA"/>
</dbReference>
<keyword evidence="7" id="KW-1185">Reference proteome</keyword>
<dbReference type="Gene3D" id="3.40.50.1980">
    <property type="entry name" value="Nitrogenase molybdenum iron protein domain"/>
    <property type="match status" value="2"/>
</dbReference>
<organism evidence="6 7">
    <name type="scientific">Pseudonocardia sediminis</name>
    <dbReference type="NCBI Taxonomy" id="1397368"/>
    <lineage>
        <taxon>Bacteria</taxon>
        <taxon>Bacillati</taxon>
        <taxon>Actinomycetota</taxon>
        <taxon>Actinomycetes</taxon>
        <taxon>Pseudonocardiales</taxon>
        <taxon>Pseudonocardiaceae</taxon>
        <taxon>Pseudonocardia</taxon>
    </lineage>
</organism>
<comment type="caution">
    <text evidence="6">The sequence shown here is derived from an EMBL/GenBank/DDBJ whole genome shotgun (WGS) entry which is preliminary data.</text>
</comment>
<gene>
    <name evidence="6" type="ORF">EV383_2382</name>
</gene>
<dbReference type="EMBL" id="SHKL01000001">
    <property type="protein sequence ID" value="RZT85515.1"/>
    <property type="molecule type" value="Genomic_DNA"/>
</dbReference>
<comment type="similarity">
    <text evidence="2">Belongs to the bacterial solute-binding protein 8 family.</text>
</comment>
<evidence type="ECO:0000313" key="6">
    <source>
        <dbReference type="EMBL" id="RZT85515.1"/>
    </source>
</evidence>
<dbReference type="AlphaFoldDB" id="A0A4Q7UUS8"/>
<feature type="domain" description="Fe/B12 periplasmic-binding" evidence="5">
    <location>
        <begin position="68"/>
        <end position="340"/>
    </location>
</feature>
<evidence type="ECO:0000313" key="7">
    <source>
        <dbReference type="Proteomes" id="UP000291591"/>
    </source>
</evidence>
<dbReference type="PROSITE" id="PS50983">
    <property type="entry name" value="FE_B12_PBP"/>
    <property type="match status" value="1"/>
</dbReference>
<dbReference type="CDD" id="cd01146">
    <property type="entry name" value="FhuD"/>
    <property type="match status" value="1"/>
</dbReference>
<evidence type="ECO:0000256" key="2">
    <source>
        <dbReference type="ARBA" id="ARBA00008814"/>
    </source>
</evidence>
<dbReference type="Proteomes" id="UP000291591">
    <property type="component" value="Unassembled WGS sequence"/>
</dbReference>
<accession>A0A4Q7UUS8</accession>
<dbReference type="InterPro" id="IPR051313">
    <property type="entry name" value="Bact_iron-sidero_bind"/>
</dbReference>
<dbReference type="SUPFAM" id="SSF53807">
    <property type="entry name" value="Helical backbone' metal receptor"/>
    <property type="match status" value="1"/>
</dbReference>
<dbReference type="GO" id="GO:0030288">
    <property type="term" value="C:outer membrane-bounded periplasmic space"/>
    <property type="evidence" value="ECO:0007669"/>
    <property type="project" value="TreeGrafter"/>
</dbReference>
<keyword evidence="4" id="KW-0732">Signal</keyword>
<dbReference type="OrthoDB" id="1846031at2"/>
<dbReference type="InterPro" id="IPR002491">
    <property type="entry name" value="ABC_transptr_periplasmic_BD"/>
</dbReference>
<proteinExistence type="inferred from homology"/>
<reference evidence="6 7" key="1">
    <citation type="submission" date="2019-02" db="EMBL/GenBank/DDBJ databases">
        <title>Sequencing the genomes of 1000 actinobacteria strains.</title>
        <authorList>
            <person name="Klenk H.-P."/>
        </authorList>
    </citation>
    <scope>NUCLEOTIDE SEQUENCE [LARGE SCALE GENOMIC DNA]</scope>
    <source>
        <strain evidence="6 7">DSM 45779</strain>
    </source>
</reference>